<evidence type="ECO:0000256" key="3">
    <source>
        <dbReference type="ARBA" id="ARBA00022963"/>
    </source>
</evidence>
<feature type="transmembrane region" description="Helical" evidence="6">
    <location>
        <begin position="105"/>
        <end position="125"/>
    </location>
</feature>
<dbReference type="GO" id="GO:0006642">
    <property type="term" value="P:triglyceride mobilization"/>
    <property type="evidence" value="ECO:0007669"/>
    <property type="project" value="EnsemblFungi"/>
</dbReference>
<dbReference type="CDD" id="cd07232">
    <property type="entry name" value="Pat_PLPL"/>
    <property type="match status" value="1"/>
</dbReference>
<protein>
    <recommendedName>
        <fullName evidence="6">Patatin-like phospholipase domain-containing protein</fullName>
        <ecNumber evidence="6">3.1.1.-</ecNumber>
    </recommendedName>
</protein>
<dbReference type="GO" id="GO:0004806">
    <property type="term" value="F:triacylglycerol lipase activity"/>
    <property type="evidence" value="ECO:0007669"/>
    <property type="project" value="EnsemblFungi"/>
</dbReference>
<dbReference type="OMA" id="PRTRFMD"/>
<gene>
    <name evidence="9" type="ORF">BCR43DRAFT_514771</name>
</gene>
<dbReference type="PROSITE" id="PS51635">
    <property type="entry name" value="PNPLA"/>
    <property type="match status" value="1"/>
</dbReference>
<accession>A0A1X2HC64</accession>
<feature type="domain" description="PNPLA" evidence="8">
    <location>
        <begin position="285"/>
        <end position="477"/>
    </location>
</feature>
<dbReference type="GO" id="GO:0005811">
    <property type="term" value="C:lipid droplet"/>
    <property type="evidence" value="ECO:0007669"/>
    <property type="project" value="EnsemblFungi"/>
</dbReference>
<keyword evidence="9" id="KW-0808">Transferase</keyword>
<dbReference type="InterPro" id="IPR002641">
    <property type="entry name" value="PNPLA_dom"/>
</dbReference>
<dbReference type="InterPro" id="IPR016035">
    <property type="entry name" value="Acyl_Trfase/lysoPLipase"/>
</dbReference>
<comment type="caution">
    <text evidence="5">Lacks conserved residue(s) required for the propagation of feature annotation.</text>
</comment>
<proteinExistence type="inferred from homology"/>
<sequence length="732" mass="82599">MTSSDSSTENTKRTATPSVPHAQQKGRKRRPISEFDQDFVNPNHVADFVRALSQDPSSSGFDSGPEHITAASEIIPSAMTTRKKKKKGQIDVGNPKGFAYTLLRYPLIIGIGTIVAIELLLYISLRQVVRAWENFFSWRGTRRRLRSRLRAASSYEEWCRAAEALDTYMGKDKWKESPAYGYYDYRLIQKVIRHLRSYRQDAQHDEEAATNLKDVLYACLKSNFAGIENVKLYSNTYLGTKNLITEYVDEVTASIDALAKTPCISQEDKRLAFKLYSKNYGKSAFCLSGGAGFGYYHLGVVRALLDQKMLPPIITGTSAGALMGALVCTRTDDELRDLLVPELAHKINFVHDSILAHTMRYVTTGAFFDSEEWCRMACWFTRGSLTFREAYERTGRIFNVSVIPNDPHSPPKLLNYITAPNCIVWSAVLASAAIPGIQNPVVLLQKTPRSDRLIAYNYGHKFKDGSLRTDIPSYALHSHFGVNYTIVSQVNPHIHLFFYANQGSPGRPVTHRWGKGWRGGFLASAIEQFLKLDLSKWLKVVRDLDLMPKLLNQDWSSIWLQKFDGTVTILPKTGILDWLYIVSNPTERRVRESIRVGEERTWPKISMISNRLRIESSIRLGRAAVSSKRSVKTNGNPTGGCASADKRLSMTVTSDDASGSGDEIRFLAGRRASMPDGSGVFQEREWEKEERRRRKFMAQFTDRRQVLDGKEIVAEAQQDEAASDSDDEDEGF</sequence>
<comment type="subcellular location">
    <subcellularLocation>
        <location evidence="6">Membrane</location>
        <topology evidence="6">Single-pass membrane protein</topology>
    </subcellularLocation>
</comment>
<dbReference type="GO" id="GO:1990748">
    <property type="term" value="P:cellular detoxification"/>
    <property type="evidence" value="ECO:0007669"/>
    <property type="project" value="EnsemblFungi"/>
</dbReference>
<evidence type="ECO:0000256" key="2">
    <source>
        <dbReference type="ARBA" id="ARBA00022801"/>
    </source>
</evidence>
<comment type="caution">
    <text evidence="9">The sequence shown here is derived from an EMBL/GenBank/DDBJ whole genome shotgun (WGS) entry which is preliminary data.</text>
</comment>
<evidence type="ECO:0000256" key="7">
    <source>
        <dbReference type="SAM" id="MobiDB-lite"/>
    </source>
</evidence>
<dbReference type="PANTHER" id="PTHR14226">
    <property type="entry name" value="NEUROPATHY TARGET ESTERASE/SWISS CHEESE D.MELANOGASTER"/>
    <property type="match status" value="1"/>
</dbReference>
<dbReference type="Gene3D" id="3.40.1090.10">
    <property type="entry name" value="Cytosolic phospholipase A2 catalytic domain"/>
    <property type="match status" value="2"/>
</dbReference>
<evidence type="ECO:0000256" key="5">
    <source>
        <dbReference type="PROSITE-ProRule" id="PRU01161"/>
    </source>
</evidence>
<evidence type="ECO:0000256" key="6">
    <source>
        <dbReference type="RuleBase" id="RU362055"/>
    </source>
</evidence>
<keyword evidence="4 5" id="KW-0443">Lipid metabolism</keyword>
<dbReference type="EC" id="3.1.1.-" evidence="6"/>
<dbReference type="OrthoDB" id="15478at2759"/>
<feature type="compositionally biased region" description="Acidic residues" evidence="7">
    <location>
        <begin position="717"/>
        <end position="732"/>
    </location>
</feature>
<dbReference type="Pfam" id="PF11815">
    <property type="entry name" value="DUF3336"/>
    <property type="match status" value="1"/>
</dbReference>
<evidence type="ECO:0000256" key="4">
    <source>
        <dbReference type="ARBA" id="ARBA00023098"/>
    </source>
</evidence>
<feature type="compositionally biased region" description="Polar residues" evidence="7">
    <location>
        <begin position="1"/>
        <end position="17"/>
    </location>
</feature>
<dbReference type="InterPro" id="IPR050301">
    <property type="entry name" value="NTE"/>
</dbReference>
<organism evidence="9 10">
    <name type="scientific">Syncephalastrum racemosum</name>
    <name type="common">Filamentous fungus</name>
    <dbReference type="NCBI Taxonomy" id="13706"/>
    <lineage>
        <taxon>Eukaryota</taxon>
        <taxon>Fungi</taxon>
        <taxon>Fungi incertae sedis</taxon>
        <taxon>Mucoromycota</taxon>
        <taxon>Mucoromycotina</taxon>
        <taxon>Mucoromycetes</taxon>
        <taxon>Mucorales</taxon>
        <taxon>Syncephalastraceae</taxon>
        <taxon>Syncephalastrum</taxon>
    </lineage>
</organism>
<keyword evidence="10" id="KW-1185">Reference proteome</keyword>
<keyword evidence="6" id="KW-1133">Transmembrane helix</keyword>
<feature type="active site" description="Proton acceptor" evidence="5">
    <location>
        <position position="464"/>
    </location>
</feature>
<dbReference type="Pfam" id="PF01734">
    <property type="entry name" value="Patatin"/>
    <property type="match status" value="1"/>
</dbReference>
<dbReference type="InParanoid" id="A0A1X2HC64"/>
<feature type="region of interest" description="Disordered" evidence="7">
    <location>
        <begin position="708"/>
        <end position="732"/>
    </location>
</feature>
<evidence type="ECO:0000259" key="8">
    <source>
        <dbReference type="PROSITE" id="PS51635"/>
    </source>
</evidence>
<feature type="short sequence motif" description="GXSXG" evidence="5">
    <location>
        <begin position="316"/>
        <end position="320"/>
    </location>
</feature>
<feature type="active site" description="Nucleophile" evidence="5">
    <location>
        <position position="318"/>
    </location>
</feature>
<evidence type="ECO:0000256" key="1">
    <source>
        <dbReference type="ARBA" id="ARBA00006104"/>
    </source>
</evidence>
<dbReference type="Proteomes" id="UP000242180">
    <property type="component" value="Unassembled WGS sequence"/>
</dbReference>
<reference evidence="9 10" key="1">
    <citation type="submission" date="2016-07" db="EMBL/GenBank/DDBJ databases">
        <title>Pervasive Adenine N6-methylation of Active Genes in Fungi.</title>
        <authorList>
            <consortium name="DOE Joint Genome Institute"/>
            <person name="Mondo S.J."/>
            <person name="Dannebaum R.O."/>
            <person name="Kuo R.C."/>
            <person name="Labutti K."/>
            <person name="Haridas S."/>
            <person name="Kuo A."/>
            <person name="Salamov A."/>
            <person name="Ahrendt S.R."/>
            <person name="Lipzen A."/>
            <person name="Sullivan W."/>
            <person name="Andreopoulos W.B."/>
            <person name="Clum A."/>
            <person name="Lindquist E."/>
            <person name="Daum C."/>
            <person name="Ramamoorthy G.K."/>
            <person name="Gryganskyi A."/>
            <person name="Culley D."/>
            <person name="Magnuson J.K."/>
            <person name="James T.Y."/>
            <person name="O'Malley M.A."/>
            <person name="Stajich J.E."/>
            <person name="Spatafora J.W."/>
            <person name="Visel A."/>
            <person name="Grigoriev I.V."/>
        </authorList>
    </citation>
    <scope>NUCLEOTIDE SEQUENCE [LARGE SCALE GENOMIC DNA]</scope>
    <source>
        <strain evidence="9 10">NRRL 2496</strain>
    </source>
</reference>
<dbReference type="GO" id="GO:0016042">
    <property type="term" value="P:lipid catabolic process"/>
    <property type="evidence" value="ECO:0007669"/>
    <property type="project" value="UniProtKB-UniRule"/>
</dbReference>
<dbReference type="STRING" id="13706.A0A1X2HC64"/>
<feature type="region of interest" description="Disordered" evidence="7">
    <location>
        <begin position="628"/>
        <end position="661"/>
    </location>
</feature>
<dbReference type="InterPro" id="IPR021771">
    <property type="entry name" value="Triacylglycerol_lipase_N"/>
</dbReference>
<dbReference type="GO" id="GO:0016020">
    <property type="term" value="C:membrane"/>
    <property type="evidence" value="ECO:0007669"/>
    <property type="project" value="UniProtKB-SubCell"/>
</dbReference>
<comment type="function">
    <text evidence="6">Lipid hydrolase.</text>
</comment>
<keyword evidence="3 5" id="KW-0442">Lipid degradation</keyword>
<keyword evidence="6" id="KW-0472">Membrane</keyword>
<keyword evidence="2 5" id="KW-0378">Hydrolase</keyword>
<name>A0A1X2HC64_SYNRA</name>
<comment type="similarity">
    <text evidence="1 6">Belongs to the PLPL family.</text>
</comment>
<dbReference type="EMBL" id="MCGN01000005">
    <property type="protein sequence ID" value="ORY96362.1"/>
    <property type="molecule type" value="Genomic_DNA"/>
</dbReference>
<evidence type="ECO:0000313" key="9">
    <source>
        <dbReference type="EMBL" id="ORY96362.1"/>
    </source>
</evidence>
<dbReference type="GO" id="GO:0016740">
    <property type="term" value="F:transferase activity"/>
    <property type="evidence" value="ECO:0007669"/>
    <property type="project" value="UniProtKB-KW"/>
</dbReference>
<feature type="region of interest" description="Disordered" evidence="7">
    <location>
        <begin position="1"/>
        <end position="36"/>
    </location>
</feature>
<dbReference type="PANTHER" id="PTHR14226:SF66">
    <property type="entry name" value="TRIACYLGLYCEROL LIPASE PTL2"/>
    <property type="match status" value="1"/>
</dbReference>
<dbReference type="SUPFAM" id="SSF52151">
    <property type="entry name" value="FabD/lysophospholipase-like"/>
    <property type="match status" value="1"/>
</dbReference>
<dbReference type="AlphaFoldDB" id="A0A1X2HC64"/>
<evidence type="ECO:0000313" key="10">
    <source>
        <dbReference type="Proteomes" id="UP000242180"/>
    </source>
</evidence>
<keyword evidence="6" id="KW-0812">Transmembrane</keyword>